<keyword evidence="5" id="KW-0560">Oxidoreductase</keyword>
<dbReference type="InterPro" id="IPR013786">
    <property type="entry name" value="AcylCoA_DH/ox_N"/>
</dbReference>
<dbReference type="InterPro" id="IPR006091">
    <property type="entry name" value="Acyl-CoA_Oxase/DH_mid-dom"/>
</dbReference>
<evidence type="ECO:0000313" key="9">
    <source>
        <dbReference type="EMBL" id="WNO53371.1"/>
    </source>
</evidence>
<feature type="domain" description="Acyl-CoA oxidase/dehydrogenase middle" evidence="7">
    <location>
        <begin position="121"/>
        <end position="216"/>
    </location>
</feature>
<dbReference type="InterPro" id="IPR009100">
    <property type="entry name" value="AcylCoA_DH/oxidase_NM_dom_sf"/>
</dbReference>
<feature type="domain" description="Acyl-CoA dehydrogenase/oxidase C-terminal" evidence="6">
    <location>
        <begin position="228"/>
        <end position="375"/>
    </location>
</feature>
<sequence length="381" mass="41099">MALDPETFDALIDTVRRFVAERLRPREAQVEADDAIPPEIVAEMKQLGLFGLSIAEDYGGLGLTMAEECRVAIELGRTTPAFRSTFGTNVGIGSQGLVIAGSDEQKREWLPKIASGDIVTSFALTEPDVGSDSGAVKTRAVRDGDVYRLSGTKRYITNADRADLFTVMARTGDEPGGRGVSAFLVPRDLPGIGIGEPEKKMGQKGAKVADLTLDEVPVPAANRLGEEGEGFKIAMQVLDRGRLHIAAVCVGVAERLIADSVAYATQRHQFGRPIAEHQLVQAMIADSKTEALAARALVLETAGRKDRGVNVVMESAAAKYYASEMVGRVADRAVQIFGGAGYIADYGIERLYRDVRLFRIYEGTSQIQQLIIARETLKRGG</sequence>
<keyword evidence="3 5" id="KW-0285">Flavoprotein</keyword>
<dbReference type="InterPro" id="IPR006089">
    <property type="entry name" value="Acyl-CoA_DH_CS"/>
</dbReference>
<gene>
    <name evidence="9" type="ORF">RPR59_13100</name>
</gene>
<dbReference type="Pfam" id="PF02771">
    <property type="entry name" value="Acyl-CoA_dh_N"/>
    <property type="match status" value="1"/>
</dbReference>
<evidence type="ECO:0000259" key="7">
    <source>
        <dbReference type="Pfam" id="PF02770"/>
    </source>
</evidence>
<evidence type="ECO:0000256" key="5">
    <source>
        <dbReference type="RuleBase" id="RU362125"/>
    </source>
</evidence>
<evidence type="ECO:0000256" key="2">
    <source>
        <dbReference type="ARBA" id="ARBA00009347"/>
    </source>
</evidence>
<protein>
    <submittedName>
        <fullName evidence="9">Acyl-CoA dehydrogenase family protein</fullName>
    </submittedName>
</protein>
<accession>A0ABZ0B8D5</accession>
<dbReference type="InterPro" id="IPR046373">
    <property type="entry name" value="Acyl-CoA_Oxase/DH_mid-dom_sf"/>
</dbReference>
<dbReference type="Pfam" id="PF00441">
    <property type="entry name" value="Acyl-CoA_dh_1"/>
    <property type="match status" value="1"/>
</dbReference>
<dbReference type="Gene3D" id="2.40.110.10">
    <property type="entry name" value="Butyryl-CoA Dehydrogenase, subunit A, domain 2"/>
    <property type="match status" value="1"/>
</dbReference>
<name>A0ABZ0B8D5_9SPHN</name>
<evidence type="ECO:0000259" key="6">
    <source>
        <dbReference type="Pfam" id="PF00441"/>
    </source>
</evidence>
<dbReference type="PANTHER" id="PTHR43884">
    <property type="entry name" value="ACYL-COA DEHYDROGENASE"/>
    <property type="match status" value="1"/>
</dbReference>
<keyword evidence="4 5" id="KW-0274">FAD</keyword>
<comment type="cofactor">
    <cofactor evidence="1 5">
        <name>FAD</name>
        <dbReference type="ChEBI" id="CHEBI:57692"/>
    </cofactor>
</comment>
<evidence type="ECO:0000256" key="3">
    <source>
        <dbReference type="ARBA" id="ARBA00022630"/>
    </source>
</evidence>
<dbReference type="InterPro" id="IPR036250">
    <property type="entry name" value="AcylCo_DH-like_C"/>
</dbReference>
<dbReference type="PANTHER" id="PTHR43884:SF12">
    <property type="entry name" value="ISOVALERYL-COA DEHYDROGENASE, MITOCHONDRIAL-RELATED"/>
    <property type="match status" value="1"/>
</dbReference>
<feature type="domain" description="Acyl-CoA dehydrogenase/oxidase N-terminal" evidence="8">
    <location>
        <begin position="7"/>
        <end position="117"/>
    </location>
</feature>
<dbReference type="Gene3D" id="1.10.540.10">
    <property type="entry name" value="Acyl-CoA dehydrogenase/oxidase, N-terminal domain"/>
    <property type="match status" value="1"/>
</dbReference>
<dbReference type="Pfam" id="PF02770">
    <property type="entry name" value="Acyl-CoA_dh_M"/>
    <property type="match status" value="1"/>
</dbReference>
<dbReference type="PROSITE" id="PS00073">
    <property type="entry name" value="ACYL_COA_DH_2"/>
    <property type="match status" value="1"/>
</dbReference>
<proteinExistence type="inferred from homology"/>
<evidence type="ECO:0000313" key="10">
    <source>
        <dbReference type="Proteomes" id="UP001302249"/>
    </source>
</evidence>
<evidence type="ECO:0000256" key="4">
    <source>
        <dbReference type="ARBA" id="ARBA00022827"/>
    </source>
</evidence>
<evidence type="ECO:0000259" key="8">
    <source>
        <dbReference type="Pfam" id="PF02771"/>
    </source>
</evidence>
<evidence type="ECO:0000256" key="1">
    <source>
        <dbReference type="ARBA" id="ARBA00001974"/>
    </source>
</evidence>
<dbReference type="InterPro" id="IPR037069">
    <property type="entry name" value="AcylCoA_DH/ox_N_sf"/>
</dbReference>
<dbReference type="SUPFAM" id="SSF47203">
    <property type="entry name" value="Acyl-CoA dehydrogenase C-terminal domain-like"/>
    <property type="match status" value="1"/>
</dbReference>
<dbReference type="Proteomes" id="UP001302249">
    <property type="component" value="Chromosome"/>
</dbReference>
<keyword evidence="10" id="KW-1185">Reference proteome</keyword>
<dbReference type="EMBL" id="CP135076">
    <property type="protein sequence ID" value="WNO53371.1"/>
    <property type="molecule type" value="Genomic_DNA"/>
</dbReference>
<comment type="similarity">
    <text evidence="2 5">Belongs to the acyl-CoA dehydrogenase family.</text>
</comment>
<organism evidence="9 10">
    <name type="scientific">Stakelama saccharophila</name>
    <dbReference type="NCBI Taxonomy" id="3075605"/>
    <lineage>
        <taxon>Bacteria</taxon>
        <taxon>Pseudomonadati</taxon>
        <taxon>Pseudomonadota</taxon>
        <taxon>Alphaproteobacteria</taxon>
        <taxon>Sphingomonadales</taxon>
        <taxon>Sphingomonadaceae</taxon>
        <taxon>Stakelama</taxon>
    </lineage>
</organism>
<dbReference type="InterPro" id="IPR009075">
    <property type="entry name" value="AcylCo_DH/oxidase_C"/>
</dbReference>
<dbReference type="RefSeq" id="WP_313914765.1">
    <property type="nucleotide sequence ID" value="NZ_CP135076.1"/>
</dbReference>
<dbReference type="Gene3D" id="1.20.140.10">
    <property type="entry name" value="Butyryl-CoA Dehydrogenase, subunit A, domain 3"/>
    <property type="match status" value="1"/>
</dbReference>
<dbReference type="PIRSF" id="PIRSF016578">
    <property type="entry name" value="HsaA"/>
    <property type="match status" value="1"/>
</dbReference>
<reference evidence="9 10" key="1">
    <citation type="submission" date="2023-09" db="EMBL/GenBank/DDBJ databases">
        <authorList>
            <person name="Rey-Velasco X."/>
        </authorList>
    </citation>
    <scope>NUCLEOTIDE SEQUENCE [LARGE SCALE GENOMIC DNA]</scope>
    <source>
        <strain evidence="9 10">W311</strain>
    </source>
</reference>
<dbReference type="SUPFAM" id="SSF56645">
    <property type="entry name" value="Acyl-CoA dehydrogenase NM domain-like"/>
    <property type="match status" value="1"/>
</dbReference>